<dbReference type="AlphaFoldDB" id="A0A7S3WKX7"/>
<feature type="region of interest" description="Disordered" evidence="4">
    <location>
        <begin position="1"/>
        <end position="22"/>
    </location>
</feature>
<dbReference type="SMART" id="SM00382">
    <property type="entry name" value="AAA"/>
    <property type="match status" value="1"/>
</dbReference>
<gene>
    <name evidence="6" type="ORF">EHUX00137_LOCUS26349</name>
</gene>
<dbReference type="PANTHER" id="PTHR19211">
    <property type="entry name" value="ATP-BINDING TRANSPORT PROTEIN-RELATED"/>
    <property type="match status" value="1"/>
</dbReference>
<name>A0A7S3WKX7_EMIHU</name>
<evidence type="ECO:0000256" key="1">
    <source>
        <dbReference type="ARBA" id="ARBA00022737"/>
    </source>
</evidence>
<dbReference type="InterPro" id="IPR032781">
    <property type="entry name" value="ABC_tran_Xtn"/>
</dbReference>
<dbReference type="Gene3D" id="3.40.50.300">
    <property type="entry name" value="P-loop containing nucleotide triphosphate hydrolases"/>
    <property type="match status" value="3"/>
</dbReference>
<dbReference type="InterPro" id="IPR017871">
    <property type="entry name" value="ABC_transporter-like_CS"/>
</dbReference>
<accession>A0A7S3WKX7</accession>
<dbReference type="PANTHER" id="PTHR19211:SF117">
    <property type="entry name" value="ATP-BINDING CASSETTE SUB-FAMILY F MEMBER 3"/>
    <property type="match status" value="1"/>
</dbReference>
<dbReference type="SUPFAM" id="SSF52540">
    <property type="entry name" value="P-loop containing nucleoside triphosphate hydrolases"/>
    <property type="match status" value="3"/>
</dbReference>
<evidence type="ECO:0000256" key="3">
    <source>
        <dbReference type="ARBA" id="ARBA00022840"/>
    </source>
</evidence>
<dbReference type="CDD" id="cd03221">
    <property type="entry name" value="ABCF_EF-3"/>
    <property type="match status" value="2"/>
</dbReference>
<dbReference type="EMBL" id="HBIR01033865">
    <property type="protein sequence ID" value="CAE0564044.1"/>
    <property type="molecule type" value="Transcribed_RNA"/>
</dbReference>
<keyword evidence="3" id="KW-0067">ATP-binding</keyword>
<feature type="region of interest" description="Disordered" evidence="4">
    <location>
        <begin position="634"/>
        <end position="657"/>
    </location>
</feature>
<evidence type="ECO:0000256" key="4">
    <source>
        <dbReference type="SAM" id="MobiDB-lite"/>
    </source>
</evidence>
<dbReference type="FunFam" id="3.40.50.300:FF:001092">
    <property type="entry name" value="ATP-binding cassette sub-family F member 2"/>
    <property type="match status" value="2"/>
</dbReference>
<evidence type="ECO:0000313" key="6">
    <source>
        <dbReference type="EMBL" id="CAE0564044.1"/>
    </source>
</evidence>
<dbReference type="Pfam" id="PF00005">
    <property type="entry name" value="ABC_tran"/>
    <property type="match status" value="3"/>
</dbReference>
<protein>
    <recommendedName>
        <fullName evidence="5">ABC transporter domain-containing protein</fullName>
    </recommendedName>
</protein>
<dbReference type="GO" id="GO:0016887">
    <property type="term" value="F:ATP hydrolysis activity"/>
    <property type="evidence" value="ECO:0007669"/>
    <property type="project" value="InterPro"/>
</dbReference>
<feature type="domain" description="ABC transporter" evidence="5">
    <location>
        <begin position="234"/>
        <end position="451"/>
    </location>
</feature>
<dbReference type="InterPro" id="IPR027417">
    <property type="entry name" value="P-loop_NTPase"/>
</dbReference>
<dbReference type="PROSITE" id="PS00211">
    <property type="entry name" value="ABC_TRANSPORTER_1"/>
    <property type="match status" value="1"/>
</dbReference>
<evidence type="ECO:0000259" key="5">
    <source>
        <dbReference type="PROSITE" id="PS50893"/>
    </source>
</evidence>
<organism evidence="6">
    <name type="scientific">Emiliania huxleyi</name>
    <name type="common">Coccolithophore</name>
    <name type="synonym">Pontosphaera huxleyi</name>
    <dbReference type="NCBI Taxonomy" id="2903"/>
    <lineage>
        <taxon>Eukaryota</taxon>
        <taxon>Haptista</taxon>
        <taxon>Haptophyta</taxon>
        <taxon>Prymnesiophyceae</taxon>
        <taxon>Isochrysidales</taxon>
        <taxon>Noelaerhabdaceae</taxon>
        <taxon>Emiliania</taxon>
    </lineage>
</organism>
<evidence type="ECO:0000256" key="2">
    <source>
        <dbReference type="ARBA" id="ARBA00022741"/>
    </source>
</evidence>
<keyword evidence="1" id="KW-0677">Repeat</keyword>
<dbReference type="FunFam" id="3.40.50.300:FF:000011">
    <property type="entry name" value="Putative ABC transporter ATP-binding component"/>
    <property type="match status" value="2"/>
</dbReference>
<keyword evidence="2" id="KW-0547">Nucleotide-binding</keyword>
<dbReference type="Pfam" id="PF12848">
    <property type="entry name" value="ABC_tran_Xtn"/>
    <property type="match status" value="2"/>
</dbReference>
<sequence>MLAEAEEGEGKEGEADADDAADEAERVARLGEVIERLEEIDSASAPGRAGAILAGLGFDAEMQARPTGSFSGGWRMRVALARALFVAPDVLLLDEPTNHLDLHAVLWLETYLQGWDKTLVVVSHARSFLNRVVSDILHFSGDKKIVRYKGDYDKFEISRAEALRANEARREAQDKARQHMQSFINKFRASANRAAMVQSRIKAMNRMECVAEILEDPSLRFAFPPPEPISSPVLQVVDVAFSYPGKPALFSRVNLGLDMSSRVALVGPNGIGKSTLLKVIIGDLEPSRGSVTRAARLRMGRFSQHHVDQLDLSLTALEAFQRQFPAAKPLEIRAHLGSMGLGGNTALQKMSTLSGGQKSRVAFAQIMWQRPHLLLLDEPTNHLDLHAVLWLETYLQGWDKTLVVVSHARSFLNRVVSDILHFSGDKKIVRYKGDYDKFEISRAEALRANEARREAQDKARQHMQSFINKFRASANRAAMVQSRIKAMNRMECVAEILEDPSLRFAFPPPEPISSPVLQVVDVAFSYPGKPALFSRVNLGLDMSSRVALVGPNGIGKSTLLKVIIGDLEPSRGSVTRAARLRMGRFSQHHVDQLDLSLTALEAFQRQFPAAKPLEIRAHLGSMGLGGNTALQKMSTLSGGQKSRVARERVAGEGSTRG</sequence>
<dbReference type="InterPro" id="IPR003439">
    <property type="entry name" value="ABC_transporter-like_ATP-bd"/>
</dbReference>
<dbReference type="InterPro" id="IPR050611">
    <property type="entry name" value="ABCF"/>
</dbReference>
<dbReference type="InterPro" id="IPR003593">
    <property type="entry name" value="AAA+_ATPase"/>
</dbReference>
<proteinExistence type="predicted"/>
<dbReference type="PROSITE" id="PS50893">
    <property type="entry name" value="ABC_TRANSPORTER_2"/>
    <property type="match status" value="1"/>
</dbReference>
<reference evidence="6" key="1">
    <citation type="submission" date="2021-01" db="EMBL/GenBank/DDBJ databases">
        <authorList>
            <person name="Corre E."/>
            <person name="Pelletier E."/>
            <person name="Niang G."/>
            <person name="Scheremetjew M."/>
            <person name="Finn R."/>
            <person name="Kale V."/>
            <person name="Holt S."/>
            <person name="Cochrane G."/>
            <person name="Meng A."/>
            <person name="Brown T."/>
            <person name="Cohen L."/>
        </authorList>
    </citation>
    <scope>NUCLEOTIDE SEQUENCE</scope>
    <source>
        <strain evidence="6">379</strain>
    </source>
</reference>
<dbReference type="GO" id="GO:0005524">
    <property type="term" value="F:ATP binding"/>
    <property type="evidence" value="ECO:0007669"/>
    <property type="project" value="UniProtKB-KW"/>
</dbReference>